<accession>A0A0C2D8B6</accession>
<gene>
    <name evidence="1" type="ORF">DB30_02647</name>
</gene>
<organism evidence="1 2">
    <name type="scientific">Enhygromyxa salina</name>
    <dbReference type="NCBI Taxonomy" id="215803"/>
    <lineage>
        <taxon>Bacteria</taxon>
        <taxon>Pseudomonadati</taxon>
        <taxon>Myxococcota</taxon>
        <taxon>Polyangia</taxon>
        <taxon>Nannocystales</taxon>
        <taxon>Nannocystaceae</taxon>
        <taxon>Enhygromyxa</taxon>
    </lineage>
</organism>
<comment type="caution">
    <text evidence="1">The sequence shown here is derived from an EMBL/GenBank/DDBJ whole genome shotgun (WGS) entry which is preliminary data.</text>
</comment>
<dbReference type="Proteomes" id="UP000031599">
    <property type="component" value="Unassembled WGS sequence"/>
</dbReference>
<reference evidence="1 2" key="1">
    <citation type="submission" date="2014-12" db="EMBL/GenBank/DDBJ databases">
        <title>Genome assembly of Enhygromyxa salina DSM 15201.</title>
        <authorList>
            <person name="Sharma G."/>
            <person name="Subramanian S."/>
        </authorList>
    </citation>
    <scope>NUCLEOTIDE SEQUENCE [LARGE SCALE GENOMIC DNA]</scope>
    <source>
        <strain evidence="1 2">DSM 15201</strain>
    </source>
</reference>
<sequence>MLFFELAVSSCYTGCQPGFSMEKDRRRYLFNRCKPDVALRPSDDRYIDLDARRVRGVDWVARLASRIELSDAPTCQLFTGLPGSGKSTELLRLAERLELRDGANLLAVVVSAEEVLDLLGPIDVPDIVLAVVSACERTLLEAEGKDPETAMEIGYFARLWAWLTRTDVTFTRAEFSVEKVGRLTAELKTRPNLRQRFRETIGVHLNRFLAEVRDELEVMQGRAVALGHAGLVVIVDSLEKLRGTRPTRDQVLASAERVFSDGAPHLQLPVHTLYTIPTALVSRKRFAQVDFIPMIKLHQHPHDGGGRFQDGYDAAMQLLLQRVPERDLAELFGANTEARVEQLIEWSGGYPRELVRLLHDSLLSETIPLSDSDFRRLLNEVGDQYRKLIPADAFPWLARVATERYLTVDTEAQRQTADAMLAHNVVLRYLNDQDWFDLHPSVRQIPGVAAEIQRLIRP</sequence>
<protein>
    <submittedName>
        <fullName evidence="1">Type II secretory pathway, ATPase PulE/Tfp pilus assembly pathway, ATPase PilB</fullName>
    </submittedName>
</protein>
<evidence type="ECO:0000313" key="2">
    <source>
        <dbReference type="Proteomes" id="UP000031599"/>
    </source>
</evidence>
<dbReference type="InterPro" id="IPR027417">
    <property type="entry name" value="P-loop_NTPase"/>
</dbReference>
<evidence type="ECO:0000313" key="1">
    <source>
        <dbReference type="EMBL" id="KIG19366.1"/>
    </source>
</evidence>
<dbReference type="AlphaFoldDB" id="A0A0C2D8B6"/>
<dbReference type="SUPFAM" id="SSF52540">
    <property type="entry name" value="P-loop containing nucleoside triphosphate hydrolases"/>
    <property type="match status" value="1"/>
</dbReference>
<dbReference type="EMBL" id="JMCC02000002">
    <property type="protein sequence ID" value="KIG19366.1"/>
    <property type="molecule type" value="Genomic_DNA"/>
</dbReference>
<name>A0A0C2D8B6_9BACT</name>
<proteinExistence type="predicted"/>